<protein>
    <submittedName>
        <fullName evidence="2">Uncharacterized protein</fullName>
    </submittedName>
</protein>
<proteinExistence type="predicted"/>
<dbReference type="Proteomes" id="UP001642487">
    <property type="component" value="Chromosome 3"/>
</dbReference>
<name>A0ABP0YAM6_9ROSI</name>
<dbReference type="EMBL" id="OZ021737">
    <property type="protein sequence ID" value="CAK9317474.1"/>
    <property type="molecule type" value="Genomic_DNA"/>
</dbReference>
<dbReference type="SUPFAM" id="SSF48452">
    <property type="entry name" value="TPR-like"/>
    <property type="match status" value="1"/>
</dbReference>
<sequence>MILPNMLPPSASALNSKLCIHRSSPGFDLVPIARKAASMSGSCGSLTCRASMSIPSNSGTSFSLPIMVETKESEIEVDVSSRFEKCVMEDEEACGDFELGSAEAKAPEVPIGGGVGSGSGGGENWFGDSCGDSGRGSGSVGEYYQKMIEAYPGDALILSNYARFLKEVKGDAVKAEEYCERAILAKPNDGNALSLYGDLIWQTHRDEDRAQTYFHQAVNSSPNDCYILASYAKFLWDAGDEDEPEEEEDEVEITKTKTNPSQPHSLSSTLL</sequence>
<gene>
    <name evidence="2" type="ORF">CITCOLO1_LOCUS9379</name>
</gene>
<organism evidence="2 3">
    <name type="scientific">Citrullus colocynthis</name>
    <name type="common">colocynth</name>
    <dbReference type="NCBI Taxonomy" id="252529"/>
    <lineage>
        <taxon>Eukaryota</taxon>
        <taxon>Viridiplantae</taxon>
        <taxon>Streptophyta</taxon>
        <taxon>Embryophyta</taxon>
        <taxon>Tracheophyta</taxon>
        <taxon>Spermatophyta</taxon>
        <taxon>Magnoliopsida</taxon>
        <taxon>eudicotyledons</taxon>
        <taxon>Gunneridae</taxon>
        <taxon>Pentapetalae</taxon>
        <taxon>rosids</taxon>
        <taxon>fabids</taxon>
        <taxon>Cucurbitales</taxon>
        <taxon>Cucurbitaceae</taxon>
        <taxon>Benincaseae</taxon>
        <taxon>Citrullus</taxon>
    </lineage>
</organism>
<dbReference type="PANTHER" id="PTHR26312:SF227">
    <property type="entry name" value="TETRATRICOPEPTIDE REPEAT (TPR)-LIKE SUPERFAMILY PROTEIN"/>
    <property type="match status" value="1"/>
</dbReference>
<feature type="compositionally biased region" description="Acidic residues" evidence="1">
    <location>
        <begin position="239"/>
        <end position="251"/>
    </location>
</feature>
<evidence type="ECO:0000313" key="3">
    <source>
        <dbReference type="Proteomes" id="UP001642487"/>
    </source>
</evidence>
<dbReference type="Gene3D" id="1.25.40.10">
    <property type="entry name" value="Tetratricopeptide repeat domain"/>
    <property type="match status" value="1"/>
</dbReference>
<dbReference type="InterPro" id="IPR011990">
    <property type="entry name" value="TPR-like_helical_dom_sf"/>
</dbReference>
<feature type="region of interest" description="Disordered" evidence="1">
    <location>
        <begin position="239"/>
        <end position="271"/>
    </location>
</feature>
<evidence type="ECO:0000256" key="1">
    <source>
        <dbReference type="SAM" id="MobiDB-lite"/>
    </source>
</evidence>
<dbReference type="PANTHER" id="PTHR26312">
    <property type="entry name" value="TETRATRICOPEPTIDE REPEAT PROTEIN 5"/>
    <property type="match status" value="1"/>
</dbReference>
<evidence type="ECO:0000313" key="2">
    <source>
        <dbReference type="EMBL" id="CAK9317474.1"/>
    </source>
</evidence>
<feature type="compositionally biased region" description="Polar residues" evidence="1">
    <location>
        <begin position="256"/>
        <end position="271"/>
    </location>
</feature>
<keyword evidence="3" id="KW-1185">Reference proteome</keyword>
<accession>A0ABP0YAM6</accession>
<reference evidence="2 3" key="1">
    <citation type="submission" date="2024-03" db="EMBL/GenBank/DDBJ databases">
        <authorList>
            <person name="Gkanogiannis A."/>
            <person name="Becerra Lopez-Lavalle L."/>
        </authorList>
    </citation>
    <scope>NUCLEOTIDE SEQUENCE [LARGE SCALE GENOMIC DNA]</scope>
</reference>